<organism evidence="1">
    <name type="scientific">termite gut metagenome</name>
    <dbReference type="NCBI Taxonomy" id="433724"/>
    <lineage>
        <taxon>unclassified sequences</taxon>
        <taxon>metagenomes</taxon>
        <taxon>organismal metagenomes</taxon>
    </lineage>
</organism>
<reference evidence="1" key="1">
    <citation type="submission" date="2019-03" db="EMBL/GenBank/DDBJ databases">
        <title>Single cell metagenomics reveals metabolic interactions within the superorganism composed of flagellate Streblomastix strix and complex community of Bacteroidetes bacteria on its surface.</title>
        <authorList>
            <person name="Treitli S.C."/>
            <person name="Kolisko M."/>
            <person name="Husnik F."/>
            <person name="Keeling P."/>
            <person name="Hampl V."/>
        </authorList>
    </citation>
    <scope>NUCLEOTIDE SEQUENCE</scope>
    <source>
        <strain evidence="1">STM</strain>
    </source>
</reference>
<evidence type="ECO:0000313" key="1">
    <source>
        <dbReference type="EMBL" id="KAA6306540.1"/>
    </source>
</evidence>
<proteinExistence type="predicted"/>
<dbReference type="PROSITE" id="PS51257">
    <property type="entry name" value="PROKAR_LIPOPROTEIN"/>
    <property type="match status" value="1"/>
</dbReference>
<dbReference type="AlphaFoldDB" id="A0A5J4PC72"/>
<accession>A0A5J4PC72</accession>
<dbReference type="EMBL" id="SNRY01009830">
    <property type="protein sequence ID" value="KAA6306540.1"/>
    <property type="molecule type" value="Genomic_DNA"/>
</dbReference>
<sequence>MKKIICFIFPALVLFMVASCTADEFLLKNKWQLREYRYSDGTTKKVDSVFYNFHKGVF</sequence>
<feature type="non-terminal residue" evidence="1">
    <location>
        <position position="58"/>
    </location>
</feature>
<comment type="caution">
    <text evidence="1">The sequence shown here is derived from an EMBL/GenBank/DDBJ whole genome shotgun (WGS) entry which is preliminary data.</text>
</comment>
<name>A0A5J4PC72_9ZZZZ</name>
<gene>
    <name evidence="1" type="ORF">EZS27_041800</name>
</gene>
<dbReference type="Gene3D" id="2.40.128.280">
    <property type="match status" value="1"/>
</dbReference>
<protein>
    <submittedName>
        <fullName evidence="1">Uncharacterized protein</fullName>
    </submittedName>
</protein>